<evidence type="ECO:0000256" key="3">
    <source>
        <dbReference type="ARBA" id="ARBA00022989"/>
    </source>
</evidence>
<comment type="subcellular location">
    <subcellularLocation>
        <location evidence="1">Membrane</location>
        <topology evidence="1">Multi-pass membrane protein</topology>
    </subcellularLocation>
</comment>
<dbReference type="RefSeq" id="WP_302910405.1">
    <property type="nucleotide sequence ID" value="NZ_JAUMIS010000002.1"/>
</dbReference>
<keyword evidence="2 5" id="KW-0812">Transmembrane</keyword>
<keyword evidence="7" id="KW-0378">Hydrolase</keyword>
<feature type="domain" description="Peptidase S54 rhomboid" evidence="6">
    <location>
        <begin position="40"/>
        <end position="183"/>
    </location>
</feature>
<comment type="caution">
    <text evidence="7">The sequence shown here is derived from an EMBL/GenBank/DDBJ whole genome shotgun (WGS) entry which is preliminary data.</text>
</comment>
<dbReference type="Pfam" id="PF01694">
    <property type="entry name" value="Rhomboid"/>
    <property type="match status" value="1"/>
</dbReference>
<dbReference type="SUPFAM" id="SSF144091">
    <property type="entry name" value="Rhomboid-like"/>
    <property type="match status" value="1"/>
</dbReference>
<feature type="transmembrane region" description="Helical" evidence="5">
    <location>
        <begin position="131"/>
        <end position="152"/>
    </location>
</feature>
<reference evidence="7" key="1">
    <citation type="submission" date="2023-07" db="EMBL/GenBank/DDBJ databases">
        <title>Marinobacter sp. chi1 genome sequencing and assembly.</title>
        <authorList>
            <person name="Park S."/>
        </authorList>
    </citation>
    <scope>NUCLEOTIDE SEQUENCE</scope>
    <source>
        <strain evidence="7">Chi1</strain>
    </source>
</reference>
<dbReference type="EMBL" id="JAUMIS010000002">
    <property type="protein sequence ID" value="MDO3722811.1"/>
    <property type="molecule type" value="Genomic_DNA"/>
</dbReference>
<feature type="transmembrane region" description="Helical" evidence="5">
    <location>
        <begin position="164"/>
        <end position="183"/>
    </location>
</feature>
<gene>
    <name evidence="7" type="primary">rrtA</name>
    <name evidence="7" type="ORF">QVZ43_13895</name>
</gene>
<dbReference type="GO" id="GO:0016787">
    <property type="term" value="F:hydrolase activity"/>
    <property type="evidence" value="ECO:0007669"/>
    <property type="project" value="UniProtKB-KW"/>
</dbReference>
<organism evidence="7 8">
    <name type="scientific">Marinobacter suaedae</name>
    <dbReference type="NCBI Taxonomy" id="3057675"/>
    <lineage>
        <taxon>Bacteria</taxon>
        <taxon>Pseudomonadati</taxon>
        <taxon>Pseudomonadota</taxon>
        <taxon>Gammaproteobacteria</taxon>
        <taxon>Pseudomonadales</taxon>
        <taxon>Marinobacteraceae</taxon>
        <taxon>Marinobacter</taxon>
    </lineage>
</organism>
<dbReference type="Gene3D" id="1.20.1540.10">
    <property type="entry name" value="Rhomboid-like"/>
    <property type="match status" value="1"/>
</dbReference>
<dbReference type="NCBIfam" id="TIGR03902">
    <property type="entry name" value="rhom_GG_sort"/>
    <property type="match status" value="1"/>
</dbReference>
<feature type="transmembrane region" description="Helical" evidence="5">
    <location>
        <begin position="7"/>
        <end position="25"/>
    </location>
</feature>
<keyword evidence="3 5" id="KW-1133">Transmembrane helix</keyword>
<evidence type="ECO:0000259" key="6">
    <source>
        <dbReference type="Pfam" id="PF01694"/>
    </source>
</evidence>
<evidence type="ECO:0000256" key="5">
    <source>
        <dbReference type="SAM" id="Phobius"/>
    </source>
</evidence>
<evidence type="ECO:0000256" key="1">
    <source>
        <dbReference type="ARBA" id="ARBA00004141"/>
    </source>
</evidence>
<dbReference type="PANTHER" id="PTHR43731">
    <property type="entry name" value="RHOMBOID PROTEASE"/>
    <property type="match status" value="1"/>
</dbReference>
<feature type="transmembrane region" description="Helical" evidence="5">
    <location>
        <begin position="56"/>
        <end position="73"/>
    </location>
</feature>
<evidence type="ECO:0000256" key="2">
    <source>
        <dbReference type="ARBA" id="ARBA00022692"/>
    </source>
</evidence>
<dbReference type="InterPro" id="IPR022764">
    <property type="entry name" value="Peptidase_S54_rhomboid_dom"/>
</dbReference>
<protein>
    <submittedName>
        <fullName evidence="7">Rhombosortase</fullName>
        <ecNumber evidence="7">3.4.21.-</ecNumber>
    </submittedName>
</protein>
<accession>A0ABT8W3L3</accession>
<evidence type="ECO:0000256" key="4">
    <source>
        <dbReference type="ARBA" id="ARBA00023136"/>
    </source>
</evidence>
<evidence type="ECO:0000313" key="7">
    <source>
        <dbReference type="EMBL" id="MDO3722811.1"/>
    </source>
</evidence>
<dbReference type="EC" id="3.4.21.-" evidence="7"/>
<dbReference type="Proteomes" id="UP001168640">
    <property type="component" value="Unassembled WGS sequence"/>
</dbReference>
<feature type="transmembrane region" description="Helical" evidence="5">
    <location>
        <begin position="80"/>
        <end position="100"/>
    </location>
</feature>
<feature type="transmembrane region" description="Helical" evidence="5">
    <location>
        <begin position="106"/>
        <end position="124"/>
    </location>
</feature>
<evidence type="ECO:0000313" key="8">
    <source>
        <dbReference type="Proteomes" id="UP001168640"/>
    </source>
</evidence>
<sequence length="199" mass="21755">MPSTFRNLPLVPIAISALMVLIWLLPVGEWLQYHRALVGQGQLWRLLTANLTHIDGPHLLFNLAGLWLMAWWFGGALSQLKWLVVTLACGLAVTGGLFLFYPDILWYKGFSGVLCGLFAAGSVFMISTHRWLALAGLALVVIKLVGDAAGWPVVGSEPIHDFRVVHQAHQLGFIMGALVAVLWRRVSGRCGSGSLQTES</sequence>
<keyword evidence="8" id="KW-1185">Reference proteome</keyword>
<dbReference type="InterPro" id="IPR035952">
    <property type="entry name" value="Rhomboid-like_sf"/>
</dbReference>
<dbReference type="InterPro" id="IPR023826">
    <property type="entry name" value="Rhom-like_SP_proteobac"/>
</dbReference>
<name>A0ABT8W3L3_9GAMM</name>
<dbReference type="PANTHER" id="PTHR43731:SF16">
    <property type="entry name" value="RHOMBOSORTASE"/>
    <property type="match status" value="1"/>
</dbReference>
<keyword evidence="4 5" id="KW-0472">Membrane</keyword>
<dbReference type="InterPro" id="IPR050925">
    <property type="entry name" value="Rhomboid_protease_S54"/>
</dbReference>
<proteinExistence type="predicted"/>